<dbReference type="OrthoDB" id="570545at2"/>
<accession>A0A0M4FKX5</accession>
<feature type="domain" description="Glycosyl transferase family 1" evidence="1">
    <location>
        <begin position="323"/>
        <end position="479"/>
    </location>
</feature>
<evidence type="ECO:0000313" key="2">
    <source>
        <dbReference type="EMBL" id="ALC82529.1"/>
    </source>
</evidence>
<dbReference type="SUPFAM" id="SSF53756">
    <property type="entry name" value="UDP-Glycosyltransferase/glycogen phosphorylase"/>
    <property type="match status" value="1"/>
</dbReference>
<dbReference type="AlphaFoldDB" id="A0A0M4FKX5"/>
<gene>
    <name evidence="2" type="ORF">AM592_13765</name>
</gene>
<dbReference type="EMBL" id="CP012600">
    <property type="protein sequence ID" value="ALC82529.1"/>
    <property type="molecule type" value="Genomic_DNA"/>
</dbReference>
<dbReference type="PANTHER" id="PTHR12526">
    <property type="entry name" value="GLYCOSYLTRANSFERASE"/>
    <property type="match status" value="1"/>
</dbReference>
<organism evidence="2 3">
    <name type="scientific">Bacillus gobiensis</name>
    <dbReference type="NCBI Taxonomy" id="1441095"/>
    <lineage>
        <taxon>Bacteria</taxon>
        <taxon>Bacillati</taxon>
        <taxon>Bacillota</taxon>
        <taxon>Bacilli</taxon>
        <taxon>Bacillales</taxon>
        <taxon>Bacillaceae</taxon>
        <taxon>Bacillus</taxon>
    </lineage>
</organism>
<sequence length="504" mass="58619">MNKIYSLIYEIDVNKGGITSSMMSRSFLFAEKGYSIDLITLDYKDNYDEIEKKLKKNGRLHPKVNLLNVYQYYQEKHRNYPMSFEQISYYEKSCKADQDGYVVSFKNDTTADYFYNGAYEMQKVWSADGRLLHKVLYNGYSKVRKEEFHIDGYVQRETLFDKNTGFKKVIRYLAPDGFCYLTEWFNDKGNINGVLLFDRDSVHLQKFNNHRDFHTYWLEQLCMKEEDPIIICDGVGSANKVNAMKNGIARRYYCVHSNHLDFPHTYGSPVRENHRYALEHIEDYDGLIVLTEEQKEDIEKDFPSKDNIYVIPHAPRRLHLTEPIDKKKNLFVMIARYHEEKGIDKAIKAMAHLKETHPGIELHIYGSGPNEQEYRKLREQLGADNVQLHGYASDPGTLYSEALATLLTSKFEGFSLAICESFSCATPVISFNVKYSPAELIENGKTGLLVEKDNIEELANSIAFFYENPQLAIECGSLAQEKINDCYNEEILMNRWENVLQLKK</sequence>
<name>A0A0M4FKX5_9BACI</name>
<keyword evidence="3" id="KW-1185">Reference proteome</keyword>
<evidence type="ECO:0000313" key="3">
    <source>
        <dbReference type="Proteomes" id="UP000067625"/>
    </source>
</evidence>
<dbReference type="STRING" id="1441095.AM592_13765"/>
<protein>
    <submittedName>
        <fullName evidence="2">TarM</fullName>
    </submittedName>
</protein>
<dbReference type="Proteomes" id="UP000067625">
    <property type="component" value="Chromosome"/>
</dbReference>
<dbReference type="PATRIC" id="fig|1441095.3.peg.3022"/>
<evidence type="ECO:0000259" key="1">
    <source>
        <dbReference type="Pfam" id="PF00534"/>
    </source>
</evidence>
<dbReference type="PANTHER" id="PTHR12526:SF630">
    <property type="entry name" value="GLYCOSYLTRANSFERASE"/>
    <property type="match status" value="1"/>
</dbReference>
<reference evidence="2 3" key="2">
    <citation type="journal article" date="2016" name="Int. J. Syst. Evol. Microbiol.">
        <title>Bacillus gobiensis sp. nov., isolated from a soil sample.</title>
        <authorList>
            <person name="Liu B."/>
            <person name="Liu G.H."/>
            <person name="Cetin S."/>
            <person name="Schumann P."/>
            <person name="Pan Z.Z."/>
            <person name="Chen Q.Q."/>
        </authorList>
    </citation>
    <scope>NUCLEOTIDE SEQUENCE [LARGE SCALE GENOMIC DNA]</scope>
    <source>
        <strain evidence="2 3">FJAT-4402</strain>
    </source>
</reference>
<dbReference type="RefSeq" id="WP_053604325.1">
    <property type="nucleotide sequence ID" value="NZ_CP012600.1"/>
</dbReference>
<dbReference type="InterPro" id="IPR001296">
    <property type="entry name" value="Glyco_trans_1"/>
</dbReference>
<dbReference type="Gene3D" id="3.40.50.2000">
    <property type="entry name" value="Glycogen Phosphorylase B"/>
    <property type="match status" value="3"/>
</dbReference>
<dbReference type="Pfam" id="PF00534">
    <property type="entry name" value="Glycos_transf_1"/>
    <property type="match status" value="1"/>
</dbReference>
<proteinExistence type="predicted"/>
<reference evidence="3" key="1">
    <citation type="submission" date="2015-08" db="EMBL/GenBank/DDBJ databases">
        <title>Genome sequencing project for genomic taxonomy and phylogenomics of Bacillus-like bacteria.</title>
        <authorList>
            <person name="Liu B."/>
            <person name="Wang J."/>
            <person name="Zhu Y."/>
            <person name="Liu G."/>
            <person name="Chen Q."/>
            <person name="Chen Z."/>
            <person name="Lan J."/>
            <person name="Che J."/>
            <person name="Ge C."/>
            <person name="Shi H."/>
            <person name="Pan Z."/>
            <person name="Liu X."/>
        </authorList>
    </citation>
    <scope>NUCLEOTIDE SEQUENCE [LARGE SCALE GENOMIC DNA]</scope>
    <source>
        <strain evidence="3">FJAT-4402</strain>
    </source>
</reference>
<dbReference type="GO" id="GO:0016757">
    <property type="term" value="F:glycosyltransferase activity"/>
    <property type="evidence" value="ECO:0007669"/>
    <property type="project" value="InterPro"/>
</dbReference>